<organism evidence="2 3">
    <name type="scientific">Asparagus officinalis</name>
    <name type="common">Garden asparagus</name>
    <dbReference type="NCBI Taxonomy" id="4686"/>
    <lineage>
        <taxon>Eukaryota</taxon>
        <taxon>Viridiplantae</taxon>
        <taxon>Streptophyta</taxon>
        <taxon>Embryophyta</taxon>
        <taxon>Tracheophyta</taxon>
        <taxon>Spermatophyta</taxon>
        <taxon>Magnoliopsida</taxon>
        <taxon>Liliopsida</taxon>
        <taxon>Asparagales</taxon>
        <taxon>Asparagaceae</taxon>
        <taxon>Asparagoideae</taxon>
        <taxon>Asparagus</taxon>
    </lineage>
</organism>
<accession>A0A5P1FLX4</accession>
<evidence type="ECO:0000313" key="2">
    <source>
        <dbReference type="EMBL" id="ONK79132.1"/>
    </source>
</evidence>
<evidence type="ECO:0000259" key="1">
    <source>
        <dbReference type="Pfam" id="PF24847"/>
    </source>
</evidence>
<proteinExistence type="predicted"/>
<protein>
    <recommendedName>
        <fullName evidence="1">DUF7722 domain-containing protein</fullName>
    </recommendedName>
</protein>
<dbReference type="Gramene" id="ONK79132">
    <property type="protein sequence ID" value="ONK79132"/>
    <property type="gene ID" value="A4U43_C01F3260"/>
</dbReference>
<sequence>MPLGDSLFVSDCRVVRGLDAMNSGSGGGQKKAPRFRRDLVASKERLWHTHMEPVEGFVGFGETSPRRVAEAKKGEQGQFGKEGCGGGPFQMPLHYPRYTRAQYEAMPEWELDCLLKTYGLTVAGGVDEKRSYAIGAFIWA</sequence>
<dbReference type="Pfam" id="PF24847">
    <property type="entry name" value="DUF7722"/>
    <property type="match status" value="1"/>
</dbReference>
<feature type="domain" description="DUF7722" evidence="1">
    <location>
        <begin position="95"/>
        <end position="139"/>
    </location>
</feature>
<keyword evidence="3" id="KW-1185">Reference proteome</keyword>
<dbReference type="Proteomes" id="UP000243459">
    <property type="component" value="Chromosome 1"/>
</dbReference>
<reference evidence="3" key="1">
    <citation type="journal article" date="2017" name="Nat. Commun.">
        <title>The asparagus genome sheds light on the origin and evolution of a young Y chromosome.</title>
        <authorList>
            <person name="Harkess A."/>
            <person name="Zhou J."/>
            <person name="Xu C."/>
            <person name="Bowers J.E."/>
            <person name="Van der Hulst R."/>
            <person name="Ayyampalayam S."/>
            <person name="Mercati F."/>
            <person name="Riccardi P."/>
            <person name="McKain M.R."/>
            <person name="Kakrana A."/>
            <person name="Tang H."/>
            <person name="Ray J."/>
            <person name="Groenendijk J."/>
            <person name="Arikit S."/>
            <person name="Mathioni S.M."/>
            <person name="Nakano M."/>
            <person name="Shan H."/>
            <person name="Telgmann-Rauber A."/>
            <person name="Kanno A."/>
            <person name="Yue Z."/>
            <person name="Chen H."/>
            <person name="Li W."/>
            <person name="Chen Y."/>
            <person name="Xu X."/>
            <person name="Zhang Y."/>
            <person name="Luo S."/>
            <person name="Chen H."/>
            <person name="Gao J."/>
            <person name="Mao Z."/>
            <person name="Pires J.C."/>
            <person name="Luo M."/>
            <person name="Kudrna D."/>
            <person name="Wing R.A."/>
            <person name="Meyers B.C."/>
            <person name="Yi K."/>
            <person name="Kong H."/>
            <person name="Lavrijsen P."/>
            <person name="Sunseri F."/>
            <person name="Falavigna A."/>
            <person name="Ye Y."/>
            <person name="Leebens-Mack J.H."/>
            <person name="Chen G."/>
        </authorList>
    </citation>
    <scope>NUCLEOTIDE SEQUENCE [LARGE SCALE GENOMIC DNA]</scope>
    <source>
        <strain evidence="3">cv. DH0086</strain>
    </source>
</reference>
<dbReference type="EMBL" id="CM007381">
    <property type="protein sequence ID" value="ONK79132.1"/>
    <property type="molecule type" value="Genomic_DNA"/>
</dbReference>
<dbReference type="PANTHER" id="PTHR33513">
    <property type="entry name" value="OS06G0523300 PROTEIN"/>
    <property type="match status" value="1"/>
</dbReference>
<dbReference type="PANTHER" id="PTHR33513:SF4">
    <property type="entry name" value="GB|AAF04428.1"/>
    <property type="match status" value="1"/>
</dbReference>
<dbReference type="AlphaFoldDB" id="A0A5P1FLX4"/>
<gene>
    <name evidence="2" type="ORF">A4U43_C01F3260</name>
</gene>
<evidence type="ECO:0000313" key="3">
    <source>
        <dbReference type="Proteomes" id="UP000243459"/>
    </source>
</evidence>
<dbReference type="InterPro" id="IPR056139">
    <property type="entry name" value="DUF7722"/>
</dbReference>
<name>A0A5P1FLX4_ASPOF</name>